<reference evidence="1" key="1">
    <citation type="submission" date="2019-12" db="EMBL/GenBank/DDBJ databases">
        <title>Genome sequencing and annotation of Brassica cretica.</title>
        <authorList>
            <person name="Studholme D.J."/>
            <person name="Sarris P."/>
        </authorList>
    </citation>
    <scope>NUCLEOTIDE SEQUENCE</scope>
    <source>
        <strain evidence="1">PFS-109/04</strain>
        <tissue evidence="1">Leaf</tissue>
    </source>
</reference>
<evidence type="ECO:0000313" key="2">
    <source>
        <dbReference type="Proteomes" id="UP000712600"/>
    </source>
</evidence>
<proteinExistence type="predicted"/>
<name>A0A8S9P2Y4_BRACR</name>
<organism evidence="1 2">
    <name type="scientific">Brassica cretica</name>
    <name type="common">Mustard</name>
    <dbReference type="NCBI Taxonomy" id="69181"/>
    <lineage>
        <taxon>Eukaryota</taxon>
        <taxon>Viridiplantae</taxon>
        <taxon>Streptophyta</taxon>
        <taxon>Embryophyta</taxon>
        <taxon>Tracheophyta</taxon>
        <taxon>Spermatophyta</taxon>
        <taxon>Magnoliopsida</taxon>
        <taxon>eudicotyledons</taxon>
        <taxon>Gunneridae</taxon>
        <taxon>Pentapetalae</taxon>
        <taxon>rosids</taxon>
        <taxon>malvids</taxon>
        <taxon>Brassicales</taxon>
        <taxon>Brassicaceae</taxon>
        <taxon>Brassiceae</taxon>
        <taxon>Brassica</taxon>
    </lineage>
</organism>
<evidence type="ECO:0000313" key="1">
    <source>
        <dbReference type="EMBL" id="KAF3507597.1"/>
    </source>
</evidence>
<accession>A0A8S9P2Y4</accession>
<dbReference type="AlphaFoldDB" id="A0A8S9P2Y4"/>
<gene>
    <name evidence="1" type="ORF">F2Q69_00001265</name>
</gene>
<protein>
    <submittedName>
        <fullName evidence="1">Uncharacterized protein</fullName>
    </submittedName>
</protein>
<comment type="caution">
    <text evidence="1">The sequence shown here is derived from an EMBL/GenBank/DDBJ whole genome shotgun (WGS) entry which is preliminary data.</text>
</comment>
<dbReference type="Proteomes" id="UP000712600">
    <property type="component" value="Unassembled WGS sequence"/>
</dbReference>
<dbReference type="EMBL" id="QGKX02001521">
    <property type="protein sequence ID" value="KAF3507597.1"/>
    <property type="molecule type" value="Genomic_DNA"/>
</dbReference>
<sequence length="138" mass="15643">MAFLMGCPLKVVAFPASFLPPLTSKKPAMVVKCYTGNQRACRVLEDTMNRLEIPLTPEVKRLVKKSSGTFKTRVFDLYAEIQKKKGFNVKKRWFKLQQKPSKNLCFFPGKRTMNTSGLNSSKNKHPPMQLVCKSNNGT</sequence>